<name>A0A1J0W0G6_9NOCA</name>
<evidence type="ECO:0000313" key="8">
    <source>
        <dbReference type="EMBL" id="APE37705.1"/>
    </source>
</evidence>
<evidence type="ECO:0000256" key="1">
    <source>
        <dbReference type="ARBA" id="ARBA00000799"/>
    </source>
</evidence>
<dbReference type="OrthoDB" id="9806579at2"/>
<evidence type="ECO:0000313" key="9">
    <source>
        <dbReference type="Proteomes" id="UP000183810"/>
    </source>
</evidence>
<dbReference type="PRINTS" id="PR00095">
    <property type="entry name" value="ANTSNTHASEI"/>
</dbReference>
<evidence type="ECO:0000256" key="5">
    <source>
        <dbReference type="ARBA" id="ARBA00041564"/>
    </source>
</evidence>
<reference evidence="8" key="1">
    <citation type="submission" date="2016-11" db="EMBL/GenBank/DDBJ databases">
        <authorList>
            <person name="Jaros S."/>
            <person name="Januszkiewicz K."/>
            <person name="Wedrychowicz H."/>
        </authorList>
    </citation>
    <scope>NUCLEOTIDE SEQUENCE [LARGE SCALE GENOMIC DNA]</scope>
    <source>
        <strain evidence="8">Y48</strain>
    </source>
</reference>
<dbReference type="Pfam" id="PF00425">
    <property type="entry name" value="Chorismate_bind"/>
    <property type="match status" value="1"/>
</dbReference>
<dbReference type="GO" id="GO:0008909">
    <property type="term" value="F:isochorismate synthase activity"/>
    <property type="evidence" value="ECO:0007669"/>
    <property type="project" value="UniProtKB-EC"/>
</dbReference>
<keyword evidence="9" id="KW-1185">Reference proteome</keyword>
<evidence type="ECO:0000259" key="7">
    <source>
        <dbReference type="Pfam" id="PF00425"/>
    </source>
</evidence>
<comment type="catalytic activity">
    <reaction evidence="1">
        <text>chorismate = isochorismate</text>
        <dbReference type="Rhea" id="RHEA:18985"/>
        <dbReference type="ChEBI" id="CHEBI:29748"/>
        <dbReference type="ChEBI" id="CHEBI:29780"/>
        <dbReference type="EC" id="5.4.4.2"/>
    </reaction>
</comment>
<feature type="region of interest" description="Disordered" evidence="6">
    <location>
        <begin position="33"/>
        <end position="64"/>
    </location>
</feature>
<proteinExistence type="inferred from homology"/>
<evidence type="ECO:0000256" key="4">
    <source>
        <dbReference type="ARBA" id="ARBA00023235"/>
    </source>
</evidence>
<dbReference type="PANTHER" id="PTHR42839">
    <property type="entry name" value="ISOCHORISMATE SYNTHASE ENTC"/>
    <property type="match status" value="1"/>
</dbReference>
<organism evidence="8 9">
    <name type="scientific">Nocardia mangyaensis</name>
    <dbReference type="NCBI Taxonomy" id="2213200"/>
    <lineage>
        <taxon>Bacteria</taxon>
        <taxon>Bacillati</taxon>
        <taxon>Actinomycetota</taxon>
        <taxon>Actinomycetes</taxon>
        <taxon>Mycobacteriales</taxon>
        <taxon>Nocardiaceae</taxon>
        <taxon>Nocardia</taxon>
    </lineage>
</organism>
<dbReference type="InterPro" id="IPR015890">
    <property type="entry name" value="Chorismate_C"/>
</dbReference>
<sequence length="393" mass="41748">MDRFLLARPDAVLRTTGVRAGYADPRQAVEALRGWRDRDNSPPGPRGRDNIVADHQDRRSESEAAPRLVVGALPFDPREPAALWRPEIALHTAGPWRPAALPTLPDVRVVDEIPGAAEHVARVAKLVEQLGDPANDLRKVVAARSMVLAADAPLDPEVVAGHLLTRHPNASVYAVDLSAAGRTGETLIGATPEVLVTRHGTRVSLRPLAGTLPRLADPDADAAQARELLSSTKNHDEHAFVIDWIREQLTPVCAELHIPDAPELLSTEQVWHLATPIHGVLRDPSTTALDLALLLHPTPAVNGTPFAAALDAITAAEPHRGFYGGAVGWCAADGDGEWVVAIRGAELAADRTTLRASAGGGIVAASDPRAELAETTAKFRTLLGALRCGVPND</sequence>
<evidence type="ECO:0000256" key="6">
    <source>
        <dbReference type="SAM" id="MobiDB-lite"/>
    </source>
</evidence>
<keyword evidence="4" id="KW-0413">Isomerase</keyword>
<accession>A0A1J0W0G6</accession>
<dbReference type="Gene3D" id="3.60.120.10">
    <property type="entry name" value="Anthranilate synthase"/>
    <property type="match status" value="1"/>
</dbReference>
<dbReference type="InterPro" id="IPR019999">
    <property type="entry name" value="Anth_synth_I-like"/>
</dbReference>
<dbReference type="SUPFAM" id="SSF56322">
    <property type="entry name" value="ADC synthase"/>
    <property type="match status" value="1"/>
</dbReference>
<protein>
    <recommendedName>
        <fullName evidence="3">isochorismate synthase</fullName>
        <ecNumber evidence="3">5.4.4.2</ecNumber>
    </recommendedName>
    <alternativeName>
        <fullName evidence="5">Isochorismate mutase</fullName>
    </alternativeName>
</protein>
<dbReference type="InterPro" id="IPR004561">
    <property type="entry name" value="IsoChor_synthase"/>
</dbReference>
<dbReference type="InterPro" id="IPR005801">
    <property type="entry name" value="ADC_synthase"/>
</dbReference>
<dbReference type="EC" id="5.4.4.2" evidence="3"/>
<dbReference type="KEGG" id="nsl:BOX37_31425"/>
<dbReference type="Proteomes" id="UP000183810">
    <property type="component" value="Chromosome"/>
</dbReference>
<evidence type="ECO:0000256" key="3">
    <source>
        <dbReference type="ARBA" id="ARBA00012824"/>
    </source>
</evidence>
<dbReference type="PANTHER" id="PTHR42839:SF2">
    <property type="entry name" value="ISOCHORISMATE SYNTHASE ENTC"/>
    <property type="match status" value="1"/>
</dbReference>
<dbReference type="EMBL" id="CP018082">
    <property type="protein sequence ID" value="APE37705.1"/>
    <property type="molecule type" value="Genomic_DNA"/>
</dbReference>
<dbReference type="AlphaFoldDB" id="A0A1J0W0G6"/>
<comment type="similarity">
    <text evidence="2">Belongs to the isochorismate synthase family.</text>
</comment>
<feature type="domain" description="Chorismate-utilising enzyme C-terminal" evidence="7">
    <location>
        <begin position="118"/>
        <end position="378"/>
    </location>
</feature>
<evidence type="ECO:0000256" key="2">
    <source>
        <dbReference type="ARBA" id="ARBA00005297"/>
    </source>
</evidence>
<dbReference type="NCBIfam" id="TIGR00543">
    <property type="entry name" value="isochor_syn"/>
    <property type="match status" value="1"/>
</dbReference>
<dbReference type="RefSeq" id="WP_071930872.1">
    <property type="nucleotide sequence ID" value="NZ_CP018082.1"/>
</dbReference>
<gene>
    <name evidence="8" type="ORF">BOX37_31425</name>
</gene>